<evidence type="ECO:0000256" key="4">
    <source>
        <dbReference type="ARBA" id="ARBA00023004"/>
    </source>
</evidence>
<dbReference type="GO" id="GO:0050583">
    <property type="term" value="F:hydrogen dehydrogenase (NADP+) activity"/>
    <property type="evidence" value="ECO:0007669"/>
    <property type="project" value="UniProtKB-EC"/>
</dbReference>
<dbReference type="PANTHER" id="PTHR43342:SF1">
    <property type="entry name" value="BIFURCATING [FEFE] HYDROGENASE GAMMA SUBUNIT"/>
    <property type="match status" value="1"/>
</dbReference>
<evidence type="ECO:0000256" key="6">
    <source>
        <dbReference type="ARBA" id="ARBA00034078"/>
    </source>
</evidence>
<proteinExistence type="inferred from homology"/>
<evidence type="ECO:0000256" key="2">
    <source>
        <dbReference type="ARBA" id="ARBA00022714"/>
    </source>
</evidence>
<comment type="similarity">
    <text evidence="1">Belongs to the complex I 24 kDa subunit family.</text>
</comment>
<dbReference type="GO" id="GO:0046872">
    <property type="term" value="F:metal ion binding"/>
    <property type="evidence" value="ECO:0007669"/>
    <property type="project" value="UniProtKB-KW"/>
</dbReference>
<dbReference type="GO" id="GO:0051537">
    <property type="term" value="F:2 iron, 2 sulfur cluster binding"/>
    <property type="evidence" value="ECO:0007669"/>
    <property type="project" value="UniProtKB-KW"/>
</dbReference>
<dbReference type="InterPro" id="IPR036249">
    <property type="entry name" value="Thioredoxin-like_sf"/>
</dbReference>
<dbReference type="InterPro" id="IPR002023">
    <property type="entry name" value="NuoE-like"/>
</dbReference>
<organism evidence="7">
    <name type="scientific">uncultured organism</name>
    <dbReference type="NCBI Taxonomy" id="155900"/>
    <lineage>
        <taxon>unclassified sequences</taxon>
        <taxon>environmental samples</taxon>
    </lineage>
</organism>
<keyword evidence="2" id="KW-0001">2Fe-2S</keyword>
<dbReference type="Pfam" id="PF01257">
    <property type="entry name" value="2Fe-2S_thioredx"/>
    <property type="match status" value="1"/>
</dbReference>
<keyword evidence="5" id="KW-0411">Iron-sulfur</keyword>
<evidence type="ECO:0000256" key="5">
    <source>
        <dbReference type="ARBA" id="ARBA00023014"/>
    </source>
</evidence>
<comment type="cofactor">
    <cofactor evidence="6">
        <name>[2Fe-2S] cluster</name>
        <dbReference type="ChEBI" id="CHEBI:190135"/>
    </cofactor>
</comment>
<evidence type="ECO:0000256" key="1">
    <source>
        <dbReference type="ARBA" id="ARBA00010643"/>
    </source>
</evidence>
<dbReference type="PANTHER" id="PTHR43342">
    <property type="entry name" value="NADH-QUINONE OXIDOREDUCTASE, E SUBUNIT"/>
    <property type="match status" value="1"/>
</dbReference>
<gene>
    <name evidence="7" type="primary">hndA_1</name>
    <name evidence="7" type="ORF">KBTEX_00394</name>
</gene>
<dbReference type="Gene3D" id="1.10.10.1590">
    <property type="entry name" value="NADH-quinone oxidoreductase subunit E"/>
    <property type="match status" value="1"/>
</dbReference>
<dbReference type="AlphaFoldDB" id="A0A5B8R6L9"/>
<protein>
    <submittedName>
        <fullName evidence="7">NADP-reducing hydrogenase subunit HndA</fullName>
        <ecNumber evidence="7">1.12.1.3</ecNumber>
    </submittedName>
</protein>
<dbReference type="InterPro" id="IPR028431">
    <property type="entry name" value="NADP_DH_HndA-like"/>
</dbReference>
<evidence type="ECO:0000256" key="3">
    <source>
        <dbReference type="ARBA" id="ARBA00022723"/>
    </source>
</evidence>
<keyword evidence="7" id="KW-0560">Oxidoreductase</keyword>
<keyword evidence="3" id="KW-0479">Metal-binding</keyword>
<dbReference type="Gene3D" id="3.40.30.10">
    <property type="entry name" value="Glutaredoxin"/>
    <property type="match status" value="1"/>
</dbReference>
<name>A0A5B8R6L9_9ZZZZ</name>
<evidence type="ECO:0000313" key="7">
    <source>
        <dbReference type="EMBL" id="QEA04091.1"/>
    </source>
</evidence>
<dbReference type="InterPro" id="IPR041921">
    <property type="entry name" value="NuoE_N"/>
</dbReference>
<reference evidence="7" key="1">
    <citation type="submission" date="2019-06" db="EMBL/GenBank/DDBJ databases">
        <authorList>
            <person name="Murdoch R.W."/>
            <person name="Fathepure B."/>
        </authorList>
    </citation>
    <scope>NUCLEOTIDE SEQUENCE</scope>
</reference>
<dbReference type="EMBL" id="MN079079">
    <property type="protein sequence ID" value="QEA04091.1"/>
    <property type="molecule type" value="Genomic_DNA"/>
</dbReference>
<sequence length="155" mass="16240">MPEYSESRAAILDAICRRHADAPGALLPILHEVQERLGHIPGDAVAGVAERLNLTRAEVDGVVGFYTDFRREPAPARVVKVCRAEACQAVGGREVYRAAVAAAEAAGGTVEVEAVYCLGNCACSPAAQVDGETLGRLDTERVTRLVAGTDGEVPA</sequence>
<keyword evidence="4" id="KW-0408">Iron</keyword>
<dbReference type="PIRSF" id="PIRSF000216">
    <property type="entry name" value="NADH_DH_24kDa"/>
    <property type="match status" value="1"/>
</dbReference>
<dbReference type="SUPFAM" id="SSF52833">
    <property type="entry name" value="Thioredoxin-like"/>
    <property type="match status" value="1"/>
</dbReference>
<dbReference type="EC" id="1.12.1.3" evidence="7"/>
<accession>A0A5B8R6L9</accession>